<keyword evidence="4 7" id="KW-1133">Transmembrane helix</keyword>
<feature type="transmembrane region" description="Helical" evidence="7">
    <location>
        <begin position="248"/>
        <end position="271"/>
    </location>
</feature>
<evidence type="ECO:0000256" key="8">
    <source>
        <dbReference type="SAM" id="SignalP"/>
    </source>
</evidence>
<accession>A0A8J9SX73</accession>
<proteinExistence type="predicted"/>
<feature type="transmembrane region" description="Helical" evidence="7">
    <location>
        <begin position="481"/>
        <end position="498"/>
    </location>
</feature>
<feature type="signal peptide" evidence="8">
    <location>
        <begin position="1"/>
        <end position="23"/>
    </location>
</feature>
<dbReference type="GO" id="GO:0005794">
    <property type="term" value="C:Golgi apparatus"/>
    <property type="evidence" value="ECO:0007669"/>
    <property type="project" value="TreeGrafter"/>
</dbReference>
<feature type="domain" description="GOST seven transmembrane" evidence="9">
    <location>
        <begin position="251"/>
        <end position="501"/>
    </location>
</feature>
<dbReference type="InterPro" id="IPR053937">
    <property type="entry name" value="GOST_TM"/>
</dbReference>
<organism evidence="10">
    <name type="scientific">Phaeodactylum tricornutum</name>
    <name type="common">Diatom</name>
    <dbReference type="NCBI Taxonomy" id="2850"/>
    <lineage>
        <taxon>Eukaryota</taxon>
        <taxon>Sar</taxon>
        <taxon>Stramenopiles</taxon>
        <taxon>Ochrophyta</taxon>
        <taxon>Bacillariophyta</taxon>
        <taxon>Bacillariophyceae</taxon>
        <taxon>Bacillariophycidae</taxon>
        <taxon>Naviculales</taxon>
        <taxon>Phaeodactylaceae</taxon>
        <taxon>Phaeodactylum</taxon>
    </lineage>
</organism>
<dbReference type="Pfam" id="PF06814">
    <property type="entry name" value="GOST_TM"/>
    <property type="match status" value="1"/>
</dbReference>
<evidence type="ECO:0000256" key="1">
    <source>
        <dbReference type="ARBA" id="ARBA00004141"/>
    </source>
</evidence>
<evidence type="ECO:0000256" key="3">
    <source>
        <dbReference type="ARBA" id="ARBA00022729"/>
    </source>
</evidence>
<evidence type="ECO:0000256" key="6">
    <source>
        <dbReference type="SAM" id="MobiDB-lite"/>
    </source>
</evidence>
<name>A0A8J9SX73_PHATR</name>
<dbReference type="GO" id="GO:0016020">
    <property type="term" value="C:membrane"/>
    <property type="evidence" value="ECO:0007669"/>
    <property type="project" value="UniProtKB-SubCell"/>
</dbReference>
<evidence type="ECO:0000259" key="9">
    <source>
        <dbReference type="Pfam" id="PF06814"/>
    </source>
</evidence>
<dbReference type="AlphaFoldDB" id="A0A8J9SX73"/>
<keyword evidence="3 8" id="KW-0732">Signal</keyword>
<dbReference type="EMBL" id="OU594943">
    <property type="protein sequence ID" value="CAG9284333.1"/>
    <property type="molecule type" value="Genomic_DNA"/>
</dbReference>
<dbReference type="InterPro" id="IPR009637">
    <property type="entry name" value="GPR107/GPR108-like"/>
</dbReference>
<protein>
    <recommendedName>
        <fullName evidence="9">GOST seven transmembrane domain-containing protein</fullName>
    </recommendedName>
</protein>
<evidence type="ECO:0000313" key="10">
    <source>
        <dbReference type="EMBL" id="CAG9284333.1"/>
    </source>
</evidence>
<evidence type="ECO:0000256" key="5">
    <source>
        <dbReference type="ARBA" id="ARBA00023136"/>
    </source>
</evidence>
<feature type="region of interest" description="Disordered" evidence="6">
    <location>
        <begin position="519"/>
        <end position="570"/>
    </location>
</feature>
<dbReference type="PANTHER" id="PTHR21229:SF1">
    <property type="entry name" value="GH17801P"/>
    <property type="match status" value="1"/>
</dbReference>
<dbReference type="PANTHER" id="PTHR21229">
    <property type="entry name" value="LUNG SEVEN TRANSMEMBRANE RECEPTOR"/>
    <property type="match status" value="1"/>
</dbReference>
<keyword evidence="5 7" id="KW-0472">Membrane</keyword>
<feature type="transmembrane region" description="Helical" evidence="7">
    <location>
        <begin position="320"/>
        <end position="346"/>
    </location>
</feature>
<sequence length="570" mass="62975">MKLSGGLAQGLSLAVLGVGLARAEIRDMEFLLEPTEDSIHFTDGYLRGPGYIDLSALVFTAVSENFTPVDVGTNDDSPLNDDDNDDNSNAPDDTGADGGNRRDLSARGLDGGVEEGLTTVDMAVIGLPQKCANSRSGCDWTEQGIGGRLPDGNLRWCCSTEAVAAGLCESHNSGKLIINSTSFTGAYKFVNVPPHGPMSKHLRFGQINEANSGQFVVIFANCNEGGRQIVARGKTVWKSVHGYLPGELYGFMNFYAILTGMYLILLLWYGYLMHVNEESRIAIEKWILMTTVLGLLEMFFRTGDYFVWNVDGYRMNLAMYIGIILGVVKRGLSRALIIMVALGWGVVRDSLGSALRTIIVLTAAYVGVSVSRDLMLVFAIEDMETLSYDAEVELFDVVTILTFVVAAVDVIFILWILDALNNTMEYLQSMNQSRKLMRYLRLRCIFLFSILFATIWVVFSLVDTYDENGIIREEHEWSVDAATEINYFYVLAGVAFLWRPNPSAKEYAYVMELSATGEGNDGEDTHELELTGVVPSALDDDDDEEPSGKSNGYHDNDHDDRFRIDDSEAA</sequence>
<evidence type="ECO:0000256" key="7">
    <source>
        <dbReference type="SAM" id="Phobius"/>
    </source>
</evidence>
<reference evidence="10" key="1">
    <citation type="submission" date="2022-02" db="EMBL/GenBank/DDBJ databases">
        <authorList>
            <person name="Giguere J D."/>
        </authorList>
    </citation>
    <scope>NUCLEOTIDE SEQUENCE</scope>
    <source>
        <strain evidence="10">CCAP 1055/1</strain>
    </source>
</reference>
<feature type="region of interest" description="Disordered" evidence="6">
    <location>
        <begin position="69"/>
        <end position="110"/>
    </location>
</feature>
<gene>
    <name evidence="10" type="ORF">PTTT1_LOCUS25610</name>
</gene>
<feature type="transmembrane region" description="Helical" evidence="7">
    <location>
        <begin position="358"/>
        <end position="380"/>
    </location>
</feature>
<evidence type="ECO:0000256" key="4">
    <source>
        <dbReference type="ARBA" id="ARBA00022989"/>
    </source>
</evidence>
<feature type="transmembrane region" description="Helical" evidence="7">
    <location>
        <begin position="440"/>
        <end position="461"/>
    </location>
</feature>
<evidence type="ECO:0000256" key="2">
    <source>
        <dbReference type="ARBA" id="ARBA00022692"/>
    </source>
</evidence>
<feature type="compositionally biased region" description="Basic and acidic residues" evidence="6">
    <location>
        <begin position="552"/>
        <end position="570"/>
    </location>
</feature>
<feature type="chain" id="PRO_5035437295" description="GOST seven transmembrane domain-containing protein" evidence="8">
    <location>
        <begin position="24"/>
        <end position="570"/>
    </location>
</feature>
<comment type="subcellular location">
    <subcellularLocation>
        <location evidence="1">Membrane</location>
        <topology evidence="1">Multi-pass membrane protein</topology>
    </subcellularLocation>
</comment>
<keyword evidence="2 7" id="KW-0812">Transmembrane</keyword>
<feature type="transmembrane region" description="Helical" evidence="7">
    <location>
        <begin position="400"/>
        <end position="420"/>
    </location>
</feature>
<feature type="transmembrane region" description="Helical" evidence="7">
    <location>
        <begin position="283"/>
        <end position="300"/>
    </location>
</feature>
<dbReference type="Proteomes" id="UP000836788">
    <property type="component" value="Chromosome 2"/>
</dbReference>